<keyword evidence="5" id="KW-0547">Nucleotide-binding</keyword>
<gene>
    <name evidence="10" type="primary">ecfA2_3</name>
    <name evidence="10" type="ORF">Pmgp_01505</name>
</gene>
<dbReference type="GO" id="GO:0043190">
    <property type="term" value="C:ATP-binding cassette (ABC) transporter complex"/>
    <property type="evidence" value="ECO:0007669"/>
    <property type="project" value="TreeGrafter"/>
</dbReference>
<dbReference type="SUPFAM" id="SSF52540">
    <property type="entry name" value="P-loop containing nucleoside triphosphate hydrolases"/>
    <property type="match status" value="1"/>
</dbReference>
<dbReference type="PANTHER" id="PTHR43553">
    <property type="entry name" value="HEAVY METAL TRANSPORTER"/>
    <property type="match status" value="1"/>
</dbReference>
<feature type="domain" description="ABC transporter" evidence="9">
    <location>
        <begin position="31"/>
        <end position="269"/>
    </location>
</feature>
<protein>
    <submittedName>
        <fullName evidence="10">Energy-coupling factor transporter ATP-binding protein EcfA2</fullName>
        <ecNumber evidence="10">3.6.3.-</ecNumber>
    </submittedName>
</protein>
<dbReference type="OrthoDB" id="9784332at2"/>
<evidence type="ECO:0000256" key="1">
    <source>
        <dbReference type="ARBA" id="ARBA00004202"/>
    </source>
</evidence>
<dbReference type="InterPro" id="IPR015856">
    <property type="entry name" value="ABC_transpr_CbiO/EcfA_su"/>
</dbReference>
<evidence type="ECO:0000256" key="5">
    <source>
        <dbReference type="ARBA" id="ARBA00022741"/>
    </source>
</evidence>
<dbReference type="GO" id="GO:0005524">
    <property type="term" value="F:ATP binding"/>
    <property type="evidence" value="ECO:0007669"/>
    <property type="project" value="UniProtKB-KW"/>
</dbReference>
<evidence type="ECO:0000256" key="8">
    <source>
        <dbReference type="ARBA" id="ARBA00023136"/>
    </source>
</evidence>
<reference evidence="10 11" key="1">
    <citation type="journal article" date="2018" name="Environ. Microbiol.">
        <title>Novel energy conservation strategies and behaviour of Pelotomaculum schinkii driving syntrophic propionate catabolism.</title>
        <authorList>
            <person name="Hidalgo-Ahumada C.A.P."/>
            <person name="Nobu M.K."/>
            <person name="Narihiro T."/>
            <person name="Tamaki H."/>
            <person name="Liu W.T."/>
            <person name="Kamagata Y."/>
            <person name="Stams A.J.M."/>
            <person name="Imachi H."/>
            <person name="Sousa D.Z."/>
        </authorList>
    </citation>
    <scope>NUCLEOTIDE SEQUENCE [LARGE SCALE GENOMIC DNA]</scope>
    <source>
        <strain evidence="10 11">MGP</strain>
    </source>
</reference>
<evidence type="ECO:0000256" key="7">
    <source>
        <dbReference type="ARBA" id="ARBA00022967"/>
    </source>
</evidence>
<dbReference type="Proteomes" id="UP000297597">
    <property type="component" value="Unassembled WGS sequence"/>
</dbReference>
<dbReference type="PROSITE" id="PS50893">
    <property type="entry name" value="ABC_TRANSPORTER_2"/>
    <property type="match status" value="1"/>
</dbReference>
<evidence type="ECO:0000259" key="9">
    <source>
        <dbReference type="PROSITE" id="PS50893"/>
    </source>
</evidence>
<dbReference type="GO" id="GO:0042626">
    <property type="term" value="F:ATPase-coupled transmembrane transporter activity"/>
    <property type="evidence" value="ECO:0007669"/>
    <property type="project" value="TreeGrafter"/>
</dbReference>
<dbReference type="SMART" id="SM00382">
    <property type="entry name" value="AAA"/>
    <property type="match status" value="1"/>
</dbReference>
<evidence type="ECO:0000313" key="10">
    <source>
        <dbReference type="EMBL" id="TEB11709.1"/>
    </source>
</evidence>
<comment type="subcellular location">
    <subcellularLocation>
        <location evidence="1">Cell membrane</location>
        <topology evidence="1">Peripheral membrane protein</topology>
    </subcellularLocation>
</comment>
<dbReference type="InterPro" id="IPR003439">
    <property type="entry name" value="ABC_transporter-like_ATP-bd"/>
</dbReference>
<keyword evidence="6 10" id="KW-0067">ATP-binding</keyword>
<comment type="caution">
    <text evidence="10">The sequence shown here is derived from an EMBL/GenBank/DDBJ whole genome shotgun (WGS) entry which is preliminary data.</text>
</comment>
<keyword evidence="4" id="KW-1003">Cell membrane</keyword>
<dbReference type="FunFam" id="3.40.50.300:FF:000224">
    <property type="entry name" value="Energy-coupling factor transporter ATP-binding protein EcfA"/>
    <property type="match status" value="1"/>
</dbReference>
<keyword evidence="11" id="KW-1185">Reference proteome</keyword>
<dbReference type="InterPro" id="IPR017871">
    <property type="entry name" value="ABC_transporter-like_CS"/>
</dbReference>
<dbReference type="InterPro" id="IPR030947">
    <property type="entry name" value="EcfA_1"/>
</dbReference>
<dbReference type="PROSITE" id="PS00211">
    <property type="entry name" value="ABC_TRANSPORTER_1"/>
    <property type="match status" value="1"/>
</dbReference>
<dbReference type="CDD" id="cd03225">
    <property type="entry name" value="ABC_cobalt_CbiO_domain1"/>
    <property type="match status" value="1"/>
</dbReference>
<dbReference type="Pfam" id="PF00005">
    <property type="entry name" value="ABC_tran"/>
    <property type="match status" value="1"/>
</dbReference>
<dbReference type="Gene3D" id="3.40.50.300">
    <property type="entry name" value="P-loop containing nucleotide triphosphate hydrolases"/>
    <property type="match status" value="1"/>
</dbReference>
<organism evidence="10 11">
    <name type="scientific">Pelotomaculum propionicicum</name>
    <dbReference type="NCBI Taxonomy" id="258475"/>
    <lineage>
        <taxon>Bacteria</taxon>
        <taxon>Bacillati</taxon>
        <taxon>Bacillota</taxon>
        <taxon>Clostridia</taxon>
        <taxon>Eubacteriales</taxon>
        <taxon>Desulfotomaculaceae</taxon>
        <taxon>Pelotomaculum</taxon>
    </lineage>
</organism>
<dbReference type="EC" id="3.6.3.-" evidence="10"/>
<dbReference type="AlphaFoldDB" id="A0A4Y7RSL0"/>
<comment type="similarity">
    <text evidence="2">Belongs to the ABC transporter superfamily.</text>
</comment>
<dbReference type="GO" id="GO:0016887">
    <property type="term" value="F:ATP hydrolysis activity"/>
    <property type="evidence" value="ECO:0007669"/>
    <property type="project" value="InterPro"/>
</dbReference>
<proteinExistence type="inferred from homology"/>
<dbReference type="PANTHER" id="PTHR43553:SF24">
    <property type="entry name" value="ENERGY-COUPLING FACTOR TRANSPORTER ATP-BINDING PROTEIN ECFA1"/>
    <property type="match status" value="1"/>
</dbReference>
<sequence>MREFKATGPVSNTLESHGSRLTTHDSNEIFIQVKDLVHIYNRGKRGEFRALSGVSLEIKKGEFLAVVGPNGSGKSTLIMHFNALLTPTEGEVIVGGLDTRDPRHIWEIRRQVGIVFQNPDNQIVSSLLEEDVAFGVENLGLPPEEVRERVEEALSLTGLSGVRDRPPHLLSGGQKQRLAVAGVLAMCPACLVLDEPSSMLDPAGRAELMETLVRLNRSGRVTVILVTHFMEDAARADKIIVMNEGRLVLTGPPDRVFAEHALLDEINLALPAAAEISRGLRRRGFPVPDGILSLDDLVSFLCRR</sequence>
<dbReference type="NCBIfam" id="TIGR04520">
    <property type="entry name" value="ECF_ATPase_1"/>
    <property type="match status" value="1"/>
</dbReference>
<evidence type="ECO:0000256" key="3">
    <source>
        <dbReference type="ARBA" id="ARBA00022448"/>
    </source>
</evidence>
<dbReference type="RefSeq" id="WP_134213380.1">
    <property type="nucleotide sequence ID" value="NZ_QFFZ01000012.1"/>
</dbReference>
<keyword evidence="10" id="KW-0378">Hydrolase</keyword>
<keyword evidence="7" id="KW-1278">Translocase</keyword>
<evidence type="ECO:0000256" key="4">
    <source>
        <dbReference type="ARBA" id="ARBA00022475"/>
    </source>
</evidence>
<dbReference type="InterPro" id="IPR003593">
    <property type="entry name" value="AAA+_ATPase"/>
</dbReference>
<evidence type="ECO:0000256" key="6">
    <source>
        <dbReference type="ARBA" id="ARBA00022840"/>
    </source>
</evidence>
<dbReference type="InterPro" id="IPR027417">
    <property type="entry name" value="P-loop_NTPase"/>
</dbReference>
<keyword evidence="3" id="KW-0813">Transport</keyword>
<dbReference type="InterPro" id="IPR050095">
    <property type="entry name" value="ECF_ABC_transporter_ATP-bd"/>
</dbReference>
<accession>A0A4Y7RSL0</accession>
<dbReference type="EMBL" id="QFFZ01000012">
    <property type="protein sequence ID" value="TEB11709.1"/>
    <property type="molecule type" value="Genomic_DNA"/>
</dbReference>
<keyword evidence="8" id="KW-0472">Membrane</keyword>
<evidence type="ECO:0000256" key="2">
    <source>
        <dbReference type="ARBA" id="ARBA00005417"/>
    </source>
</evidence>
<evidence type="ECO:0000313" key="11">
    <source>
        <dbReference type="Proteomes" id="UP000297597"/>
    </source>
</evidence>
<name>A0A4Y7RSL0_9FIRM</name>